<evidence type="ECO:0000313" key="2">
    <source>
        <dbReference type="Proteomes" id="UP000663166"/>
    </source>
</evidence>
<sequence>MKITPEQVCEALDAWVCRPGMTQEQATILITEAFWALKERPNIDVQRVTFNDGEVDQRALGVNRVKIFERWKAIDTRDKREKFTALIPAIMEAIRISDFRLYCEITDGKSITYMIAGLNKEYGDVVESGLLFADPSVVERETDELIEKAIAFKHAYRQQYQYYFADKQMSARSSYEHRCTTMG</sequence>
<gene>
    <name evidence="1" type="ORF">JNP96_11795</name>
</gene>
<dbReference type="InterPro" id="IPR037042">
    <property type="entry name" value="YdaT-like_sf"/>
</dbReference>
<evidence type="ECO:0000313" key="1">
    <source>
        <dbReference type="EMBL" id="QRZ99570.1"/>
    </source>
</evidence>
<protein>
    <submittedName>
        <fullName evidence="1">Uncharacterized protein</fullName>
    </submittedName>
</protein>
<organism evidence="1 2">
    <name type="scientific">Escherichia coli</name>
    <dbReference type="NCBI Taxonomy" id="562"/>
    <lineage>
        <taxon>Bacteria</taxon>
        <taxon>Pseudomonadati</taxon>
        <taxon>Pseudomonadota</taxon>
        <taxon>Gammaproteobacteria</taxon>
        <taxon>Enterobacterales</taxon>
        <taxon>Enterobacteriaceae</taxon>
        <taxon>Escherichia</taxon>
    </lineage>
</organism>
<dbReference type="InterPro" id="IPR009364">
    <property type="entry name" value="YdaT-like"/>
</dbReference>
<proteinExistence type="predicted"/>
<dbReference type="AlphaFoldDB" id="A0A0D8W6T5"/>
<dbReference type="Pfam" id="PF06254">
    <property type="entry name" value="YdaT_toxin"/>
    <property type="match status" value="1"/>
</dbReference>
<name>A0A0D8W6T5_ECOLX</name>
<dbReference type="RefSeq" id="WP_045147097.1">
    <property type="nucleotide sequence ID" value="NZ_CAJZON010000015.1"/>
</dbReference>
<reference evidence="1" key="1">
    <citation type="submission" date="2021-02" db="EMBL/GenBank/DDBJ databases">
        <title>Co-localization of colistin and carbapenem -resistance genes on a novel transferable IncHI2 plasmid in Escherichia coli from chicken-origin.</title>
        <authorList>
            <person name="Hoffmann M."/>
            <person name="Balkey M."/>
            <person name="Ronco T."/>
            <person name="Hendriksen R.S."/>
        </authorList>
    </citation>
    <scope>NUCLEOTIDE SEQUENCE</scope>
    <source>
        <strain evidence="1">CFSAN083829</strain>
    </source>
</reference>
<accession>A0A0D8W6T5</accession>
<dbReference type="Proteomes" id="UP000663166">
    <property type="component" value="Chromosome"/>
</dbReference>
<dbReference type="EMBL" id="CP070393">
    <property type="protein sequence ID" value="QRZ99570.1"/>
    <property type="molecule type" value="Genomic_DNA"/>
</dbReference>
<dbReference type="Gene3D" id="1.10.3600.10">
    <property type="entry name" value="Putative bacterial toxin ydaT"/>
    <property type="match status" value="1"/>
</dbReference>